<evidence type="ECO:0000313" key="2">
    <source>
        <dbReference type="Proteomes" id="UP001212841"/>
    </source>
</evidence>
<gene>
    <name evidence="1" type="ORF">HK097_003179</name>
</gene>
<protein>
    <submittedName>
        <fullName evidence="1">Uncharacterized protein</fullName>
    </submittedName>
</protein>
<dbReference type="EMBL" id="JADGJD010001730">
    <property type="protein sequence ID" value="KAJ3038452.1"/>
    <property type="molecule type" value="Genomic_DNA"/>
</dbReference>
<accession>A0AAD5S3Y1</accession>
<reference evidence="1" key="1">
    <citation type="submission" date="2020-05" db="EMBL/GenBank/DDBJ databases">
        <title>Phylogenomic resolution of chytrid fungi.</title>
        <authorList>
            <person name="Stajich J.E."/>
            <person name="Amses K."/>
            <person name="Simmons R."/>
            <person name="Seto K."/>
            <person name="Myers J."/>
            <person name="Bonds A."/>
            <person name="Quandt C.A."/>
            <person name="Barry K."/>
            <person name="Liu P."/>
            <person name="Grigoriev I."/>
            <person name="Longcore J.E."/>
            <person name="James T.Y."/>
        </authorList>
    </citation>
    <scope>NUCLEOTIDE SEQUENCE</scope>
    <source>
        <strain evidence="1">JEL0318</strain>
    </source>
</reference>
<dbReference type="AlphaFoldDB" id="A0AAD5S3Y1"/>
<comment type="caution">
    <text evidence="1">The sequence shown here is derived from an EMBL/GenBank/DDBJ whole genome shotgun (WGS) entry which is preliminary data.</text>
</comment>
<dbReference type="Proteomes" id="UP001212841">
    <property type="component" value="Unassembled WGS sequence"/>
</dbReference>
<evidence type="ECO:0000313" key="1">
    <source>
        <dbReference type="EMBL" id="KAJ3038452.1"/>
    </source>
</evidence>
<name>A0AAD5S3Y1_9FUNG</name>
<sequence>MSFQLITDIRRTHLSIKENPKNADARKNEVNNALIYCFPFSFEPEMLTPSLSGVKKKDGNKYSMKTQANWVKPLAVWDKATDEELVELFGYFYKPGEDVNKQILYESLTKHMPTKEAAKHIKTLLEPLGAWRTEFNIKKREHDKSEEKRKEQIKHRKQNWIHFRTIEAAFNGKLEYLKELLQKTDRTHDEDMELMFWTWLGVHFFSDLMLRGDVKTLLICPPKENERHPFYDSGVIYVSKTNKTDHTAIIKPREDVRELLDGLVKIQKHYKRRHMFYYDNMDTMRDIVVTPKLRQYFNKSPDCHTQRSIKNTYMHQKWGKEGGDLGKQASYIAEPFDHLMETALQDYVFEELYDPEWM</sequence>
<proteinExistence type="predicted"/>
<keyword evidence="2" id="KW-1185">Reference proteome</keyword>
<organism evidence="1 2">
    <name type="scientific">Rhizophlyctis rosea</name>
    <dbReference type="NCBI Taxonomy" id="64517"/>
    <lineage>
        <taxon>Eukaryota</taxon>
        <taxon>Fungi</taxon>
        <taxon>Fungi incertae sedis</taxon>
        <taxon>Chytridiomycota</taxon>
        <taxon>Chytridiomycota incertae sedis</taxon>
        <taxon>Chytridiomycetes</taxon>
        <taxon>Rhizophlyctidales</taxon>
        <taxon>Rhizophlyctidaceae</taxon>
        <taxon>Rhizophlyctis</taxon>
    </lineage>
</organism>